<protein>
    <submittedName>
        <fullName evidence="3">Biotin synthase</fullName>
    </submittedName>
</protein>
<dbReference type="SUPFAM" id="SSF53335">
    <property type="entry name" value="S-adenosyl-L-methionine-dependent methyltransferases"/>
    <property type="match status" value="1"/>
</dbReference>
<keyword evidence="1" id="KW-0489">Methyltransferase</keyword>
<dbReference type="InterPro" id="IPR029063">
    <property type="entry name" value="SAM-dependent_MTases_sf"/>
</dbReference>
<keyword evidence="4" id="KW-1185">Reference proteome</keyword>
<proteinExistence type="predicted"/>
<dbReference type="EMBL" id="CP116346">
    <property type="protein sequence ID" value="WIT09927.1"/>
    <property type="molecule type" value="Genomic_DNA"/>
</dbReference>
<dbReference type="Proteomes" id="UP001177769">
    <property type="component" value="Chromosome"/>
</dbReference>
<dbReference type="Gene3D" id="3.40.50.150">
    <property type="entry name" value="Vaccinia Virus protein VP39"/>
    <property type="match status" value="1"/>
</dbReference>
<sequence>MTSDVIDGQRAGAQLDAGALRHQRRRLAAAPEAPWLHREVAQRMAERLPFIKLQPRSVLLWDAWLGASAQALRAQYAQAEQLLVEDEPALLARSQGLLKRGLWSRLRGLAQGAAQGQALTPAQVPAGVAELVWANMSLHAQAEPEAVLRAWHEALAVDGFLMFSCLGPDSLVELRPLYAELGWGLPAPPWLDMHDIGDMLVHGGFADPVMDQERLSLTWADGEALLNDMRALGGNVARARFAGLRGRQWRSALLRALERLKGPDGRLRLTVELVYGHAFKAAPKLQVQAETAVSLEQMRAMVKRPR</sequence>
<dbReference type="GO" id="GO:0008168">
    <property type="term" value="F:methyltransferase activity"/>
    <property type="evidence" value="ECO:0007669"/>
    <property type="project" value="UniProtKB-KW"/>
</dbReference>
<dbReference type="PANTHER" id="PTHR13090">
    <property type="entry name" value="ARGININE-HYDROXYLASE NDUFAF5, MITOCHONDRIAL"/>
    <property type="match status" value="1"/>
</dbReference>
<evidence type="ECO:0000313" key="3">
    <source>
        <dbReference type="EMBL" id="WIT09927.1"/>
    </source>
</evidence>
<dbReference type="PANTHER" id="PTHR13090:SF1">
    <property type="entry name" value="ARGININE-HYDROXYLASE NDUFAF5, MITOCHONDRIAL"/>
    <property type="match status" value="1"/>
</dbReference>
<evidence type="ECO:0000313" key="4">
    <source>
        <dbReference type="Proteomes" id="UP001177769"/>
    </source>
</evidence>
<dbReference type="GO" id="GO:0032259">
    <property type="term" value="P:methylation"/>
    <property type="evidence" value="ECO:0007669"/>
    <property type="project" value="UniProtKB-KW"/>
</dbReference>
<keyword evidence="2" id="KW-0808">Transferase</keyword>
<gene>
    <name evidence="3" type="ORF">PFX98_13380</name>
</gene>
<accession>A0AA95N7R0</accession>
<reference evidence="3" key="1">
    <citation type="submission" date="2023-01" db="EMBL/GenBank/DDBJ databases">
        <title>Whole genome sequence of Paucibacter sp. S2-9 isolated from pond sediment.</title>
        <authorList>
            <person name="Jung J.Y."/>
        </authorList>
    </citation>
    <scope>NUCLEOTIDE SEQUENCE</scope>
    <source>
        <strain evidence="3">S2-9</strain>
    </source>
</reference>
<evidence type="ECO:0000256" key="1">
    <source>
        <dbReference type="ARBA" id="ARBA00022603"/>
    </source>
</evidence>
<dbReference type="InterPro" id="IPR050602">
    <property type="entry name" value="Malonyl-ACP_OMT"/>
</dbReference>
<dbReference type="KEGG" id="pais:PFX98_13380"/>
<organism evidence="3 4">
    <name type="scientific">Paucibacter sediminis</name>
    <dbReference type="NCBI Taxonomy" id="3019553"/>
    <lineage>
        <taxon>Bacteria</taxon>
        <taxon>Pseudomonadati</taxon>
        <taxon>Pseudomonadota</taxon>
        <taxon>Betaproteobacteria</taxon>
        <taxon>Burkholderiales</taxon>
        <taxon>Sphaerotilaceae</taxon>
        <taxon>Roseateles</taxon>
    </lineage>
</organism>
<name>A0AA95N7R0_9BURK</name>
<dbReference type="AlphaFoldDB" id="A0AA95N7R0"/>
<evidence type="ECO:0000256" key="2">
    <source>
        <dbReference type="ARBA" id="ARBA00022679"/>
    </source>
</evidence>
<dbReference type="RefSeq" id="WP_285230997.1">
    <property type="nucleotide sequence ID" value="NZ_CP116346.1"/>
</dbReference>